<organism evidence="1 2">
    <name type="scientific">Lacunisphaera limnophila</name>
    <dbReference type="NCBI Taxonomy" id="1838286"/>
    <lineage>
        <taxon>Bacteria</taxon>
        <taxon>Pseudomonadati</taxon>
        <taxon>Verrucomicrobiota</taxon>
        <taxon>Opitutia</taxon>
        <taxon>Opitutales</taxon>
        <taxon>Opitutaceae</taxon>
        <taxon>Lacunisphaera</taxon>
    </lineage>
</organism>
<dbReference type="OrthoDB" id="196884at2"/>
<dbReference type="EMBL" id="CP016094">
    <property type="protein sequence ID" value="AOS43113.1"/>
    <property type="molecule type" value="Genomic_DNA"/>
</dbReference>
<name>A0A1I7PHM6_9BACT</name>
<keyword evidence="2" id="KW-1185">Reference proteome</keyword>
<dbReference type="Proteomes" id="UP000095228">
    <property type="component" value="Chromosome"/>
</dbReference>
<reference evidence="1 2" key="1">
    <citation type="submission" date="2016-06" db="EMBL/GenBank/DDBJ databases">
        <title>Three novel species with peptidoglycan cell walls form the new genus Lacunisphaera gen. nov. in the family Opitutaceae of the verrucomicrobial subdivision 4.</title>
        <authorList>
            <person name="Rast P."/>
            <person name="Gloeckner I."/>
            <person name="Jogler M."/>
            <person name="Boedeker C."/>
            <person name="Jeske O."/>
            <person name="Wiegand S."/>
            <person name="Reinhardt R."/>
            <person name="Schumann P."/>
            <person name="Rohde M."/>
            <person name="Spring S."/>
            <person name="Gloeckner F.O."/>
            <person name="Jogler C."/>
        </authorList>
    </citation>
    <scope>NUCLEOTIDE SEQUENCE [LARGE SCALE GENOMIC DNA]</scope>
    <source>
        <strain evidence="1 2">IG16b</strain>
    </source>
</reference>
<protein>
    <submittedName>
        <fullName evidence="1">Uncharacterized protein</fullName>
    </submittedName>
</protein>
<evidence type="ECO:0000313" key="1">
    <source>
        <dbReference type="EMBL" id="AOS43113.1"/>
    </source>
</evidence>
<accession>A0A1I7PHM6</accession>
<dbReference type="KEGG" id="obg:Verru16b_00154"/>
<evidence type="ECO:0000313" key="2">
    <source>
        <dbReference type="Proteomes" id="UP000095228"/>
    </source>
</evidence>
<proteinExistence type="predicted"/>
<dbReference type="STRING" id="1838286.Verru16b_00154"/>
<dbReference type="AlphaFoldDB" id="A0A1I7PHM6"/>
<gene>
    <name evidence="1" type="ORF">Verru16b_00154</name>
</gene>
<sequence>MSLNRYEQAIFDYWDRAPDERRHWQGKVADLTRGAVAPVELARGLERELWEYLGERSAHVPTLRALRLEDLGRVSLLNLAEHVIRLWGPPVKPRKPPASR</sequence>
<dbReference type="RefSeq" id="WP_069960502.1">
    <property type="nucleotide sequence ID" value="NZ_CP016094.1"/>
</dbReference>